<evidence type="ECO:0000259" key="7">
    <source>
        <dbReference type="PROSITE" id="PS50156"/>
    </source>
</evidence>
<dbReference type="GO" id="GO:0005886">
    <property type="term" value="C:plasma membrane"/>
    <property type="evidence" value="ECO:0007669"/>
    <property type="project" value="UniProtKB-SubCell"/>
</dbReference>
<reference evidence="8 9" key="1">
    <citation type="journal article" date="2016" name="ISME J.">
        <title>Chasing the elusive Euryarchaeota class WSA2: genomes reveal a uniquely fastidious methyl-reducing methanogen.</title>
        <authorList>
            <person name="Nobu M.K."/>
            <person name="Narihiro T."/>
            <person name="Kuroda K."/>
            <person name="Mei R."/>
            <person name="Liu W.T."/>
        </authorList>
    </citation>
    <scope>NUCLEOTIDE SEQUENCE [LARGE SCALE GENOMIC DNA]</scope>
    <source>
        <strain evidence="8">U1lsi0528_Bin055</strain>
    </source>
</reference>
<keyword evidence="2" id="KW-1003">Cell membrane</keyword>
<dbReference type="PANTHER" id="PTHR33406:SF13">
    <property type="entry name" value="MEMBRANE PROTEIN YDFJ"/>
    <property type="match status" value="1"/>
</dbReference>
<evidence type="ECO:0000256" key="3">
    <source>
        <dbReference type="ARBA" id="ARBA00022692"/>
    </source>
</evidence>
<sequence>MYDLRDTTLGKLGVLEYRYSKIIVIVMLILTVFFGVQSLNLSFESNMMKEIPQEFDVIKTQELITNEFGAEEAIIILLEADLDEVSDIRNKKTLDSIYRLEQRLKSRSEILDTLGPGTVYYSIFGEIPNDEIYLRDVADTIPQLISSDYSAAIVLVRTTSFVYDQSSINSIIKIVEEEVEKENLYGLNYNVTGSPILIKTLLEILQEDIIKTVVFALLIILILLTLIFHLKSLLVIAPPVLGMIWTTGQLALMGVPISMATGTFGAIIIGLGTEYGIFMMSRYREEAKKGASNETRVVAMIAGVGKGTIGSSTTTIAGFAALTFSSMPSVVHLGQTLSLGIINCLIGAFFFLPCLMSLKEWTIGGIEIKSKKLDKKIVKFTELQAKRPKSFLLVGIIVTLLLASGVNYLKVVEETEESSLPENSKVMNVFNILKDKFQRYDSMLVLVKSENVLSSNVLKEVYLLNNQLVNVYGIEGSSFNFDLKDVYLPREELKRRLEVSDSLGYLIIRLDVSKGADQLQVYDDVKTVLSLTPLSVQPGGTMAMIRELTDIIMPEMSKLSILGLIGIFACVMLTFMSVRYGIIPLLSVGVGIMWMMGIAGFMGTTIDSGLVGIMSIMAGIGIDFAIQTINRFRLEKSPIMVERIVNTVQGIFEPVILSSLVAGFGFLAILTATLNFLDVLGKLLFVGVFSCAGITLLFLPSFLVVQERVFKDTKKLFNNKKNKLLERDLLF</sequence>
<dbReference type="PROSITE" id="PS50156">
    <property type="entry name" value="SSD"/>
    <property type="match status" value="1"/>
</dbReference>
<feature type="transmembrane region" description="Helical" evidence="6">
    <location>
        <begin position="609"/>
        <end position="630"/>
    </location>
</feature>
<evidence type="ECO:0000313" key="8">
    <source>
        <dbReference type="EMBL" id="KYC53063.1"/>
    </source>
</evidence>
<keyword evidence="4 6" id="KW-1133">Transmembrane helix</keyword>
<keyword evidence="5 6" id="KW-0472">Membrane</keyword>
<dbReference type="InterPro" id="IPR000731">
    <property type="entry name" value="SSD"/>
</dbReference>
<name>A0A150J732_9EURY</name>
<feature type="transmembrane region" description="Helical" evidence="6">
    <location>
        <begin position="250"/>
        <end position="277"/>
    </location>
</feature>
<evidence type="ECO:0000313" key="9">
    <source>
        <dbReference type="Proteomes" id="UP000075398"/>
    </source>
</evidence>
<feature type="transmembrane region" description="Helical" evidence="6">
    <location>
        <begin position="585"/>
        <end position="603"/>
    </location>
</feature>
<accession>A0A150J732</accession>
<dbReference type="AlphaFoldDB" id="A0A150J732"/>
<feature type="transmembrane region" description="Helical" evidence="6">
    <location>
        <begin position="336"/>
        <end position="358"/>
    </location>
</feature>
<evidence type="ECO:0000256" key="6">
    <source>
        <dbReference type="SAM" id="Phobius"/>
    </source>
</evidence>
<feature type="transmembrane region" description="Helical" evidence="6">
    <location>
        <begin position="559"/>
        <end position="578"/>
    </location>
</feature>
<gene>
    <name evidence="8" type="ORF">AMQ22_00457</name>
</gene>
<feature type="transmembrane region" description="Helical" evidence="6">
    <location>
        <begin position="297"/>
        <end position="324"/>
    </location>
</feature>
<feature type="transmembrane region" description="Helical" evidence="6">
    <location>
        <begin position="651"/>
        <end position="677"/>
    </location>
</feature>
<dbReference type="Gene3D" id="1.20.1640.10">
    <property type="entry name" value="Multidrug efflux transporter AcrB transmembrane domain"/>
    <property type="match status" value="2"/>
</dbReference>
<evidence type="ECO:0000256" key="4">
    <source>
        <dbReference type="ARBA" id="ARBA00022989"/>
    </source>
</evidence>
<keyword evidence="3 6" id="KW-0812">Transmembrane</keyword>
<dbReference type="Proteomes" id="UP000075398">
    <property type="component" value="Unassembled WGS sequence"/>
</dbReference>
<comment type="subcellular location">
    <subcellularLocation>
        <location evidence="1">Cell membrane</location>
        <topology evidence="1">Multi-pass membrane protein</topology>
    </subcellularLocation>
</comment>
<feature type="transmembrane region" description="Helical" evidence="6">
    <location>
        <begin position="683"/>
        <end position="705"/>
    </location>
</feature>
<comment type="caution">
    <text evidence="8">The sequence shown here is derived from an EMBL/GenBank/DDBJ whole genome shotgun (WGS) entry which is preliminary data.</text>
</comment>
<dbReference type="PANTHER" id="PTHR33406">
    <property type="entry name" value="MEMBRANE PROTEIN MJ1562-RELATED"/>
    <property type="match status" value="1"/>
</dbReference>
<organism evidence="8 9">
    <name type="scientific">Candidatus Methanofastidiosum methylothiophilum</name>
    <dbReference type="NCBI Taxonomy" id="1705564"/>
    <lineage>
        <taxon>Archaea</taxon>
        <taxon>Methanobacteriati</taxon>
        <taxon>Methanobacteriota</taxon>
        <taxon>Stenosarchaea group</taxon>
        <taxon>Candidatus Methanofastidiosia</taxon>
        <taxon>Candidatus Methanofastidiosales</taxon>
        <taxon>Candidatus Methanofastidiosaceae</taxon>
        <taxon>Candidatus Methanofastidiosum</taxon>
    </lineage>
</organism>
<dbReference type="Pfam" id="PF03176">
    <property type="entry name" value="MMPL"/>
    <property type="match status" value="2"/>
</dbReference>
<evidence type="ECO:0000256" key="2">
    <source>
        <dbReference type="ARBA" id="ARBA00022475"/>
    </source>
</evidence>
<proteinExistence type="predicted"/>
<feature type="transmembrane region" description="Helical" evidence="6">
    <location>
        <begin position="209"/>
        <end position="230"/>
    </location>
</feature>
<dbReference type="EMBL" id="LNGC01000011">
    <property type="protein sequence ID" value="KYC53063.1"/>
    <property type="molecule type" value="Genomic_DNA"/>
</dbReference>
<evidence type="ECO:0000256" key="1">
    <source>
        <dbReference type="ARBA" id="ARBA00004651"/>
    </source>
</evidence>
<protein>
    <submittedName>
        <fullName evidence="8">MMPL family protein</fullName>
    </submittedName>
</protein>
<feature type="transmembrane region" description="Helical" evidence="6">
    <location>
        <begin position="391"/>
        <end position="409"/>
    </location>
</feature>
<dbReference type="InterPro" id="IPR050545">
    <property type="entry name" value="Mycobact_MmpL"/>
</dbReference>
<feature type="domain" description="SSD" evidence="7">
    <location>
        <begin position="267"/>
        <end position="358"/>
    </location>
</feature>
<dbReference type="InterPro" id="IPR004869">
    <property type="entry name" value="MMPL_dom"/>
</dbReference>
<dbReference type="SUPFAM" id="SSF82866">
    <property type="entry name" value="Multidrug efflux transporter AcrB transmembrane domain"/>
    <property type="match status" value="2"/>
</dbReference>
<feature type="transmembrane region" description="Helical" evidence="6">
    <location>
        <begin position="22"/>
        <end position="43"/>
    </location>
</feature>
<evidence type="ECO:0000256" key="5">
    <source>
        <dbReference type="ARBA" id="ARBA00023136"/>
    </source>
</evidence>